<dbReference type="PANTHER" id="PTHR22647">
    <property type="entry name" value="SH3 DOMAIN AND TETRATRICOPEPTIDE REPEATS CONTAINING PROTEIN"/>
    <property type="match status" value="1"/>
</dbReference>
<dbReference type="InterPro" id="IPR011990">
    <property type="entry name" value="TPR-like_helical_dom_sf"/>
</dbReference>
<evidence type="ECO:0000313" key="3">
    <source>
        <dbReference type="Proteomes" id="UP000516260"/>
    </source>
</evidence>
<dbReference type="Pfam" id="PF13424">
    <property type="entry name" value="TPR_12"/>
    <property type="match status" value="1"/>
</dbReference>
<keyword evidence="1" id="KW-0802">TPR repeat</keyword>
<dbReference type="Proteomes" id="UP000516260">
    <property type="component" value="Chromosome 2"/>
</dbReference>
<reference evidence="2 3" key="1">
    <citation type="submission" date="2019-04" db="EMBL/GenBank/DDBJ databases">
        <title>The sequence and de novo assembly of Takifugu bimaculatus genome using PacBio and Hi-C technologies.</title>
        <authorList>
            <person name="Xu P."/>
            <person name="Liu B."/>
            <person name="Zhou Z."/>
        </authorList>
    </citation>
    <scope>NUCLEOTIDE SEQUENCE [LARGE SCALE GENOMIC DNA]</scope>
    <source>
        <strain evidence="2">TB-2018</strain>
        <tissue evidence="2">Muscle</tissue>
    </source>
</reference>
<dbReference type="PANTHER" id="PTHR22647:SF3">
    <property type="entry name" value="SH3 DOMAIN AND TETRATRICOPEPTIDE REPEAT-CONTAINING PROTEIN 1"/>
    <property type="match status" value="1"/>
</dbReference>
<evidence type="ECO:0000313" key="2">
    <source>
        <dbReference type="EMBL" id="TNM93433.1"/>
    </source>
</evidence>
<evidence type="ECO:0000256" key="1">
    <source>
        <dbReference type="PROSITE-ProRule" id="PRU00339"/>
    </source>
</evidence>
<sequence>MHHLINSSDLSQHLSVSDADRNSALIWLAWLHLDRHQPEAALDILDAVLATMPEHCTTPQEGVVLNMRGVALGCMGDLRKAAESYQAAAEICEEYEDMPNWAVAQANRGLLCVKAGANGLAQRYLTDAVKLFSELDEIGHEENFITVLLQLGQNYVRQQQLDTGKGCYEWALLLSISAGLLECQLIATRHLCQLYELECPDQAQCIKYNQHQIRLLGTMRAQRQEAEALESLSQRFLSLGAERAYRAALDYTKSSLGIFIDLGCKEKEASGWLQAGRIYHLLGQTELVDLYVQAAQDVALSTGDTKFILKILEAAGDIFFNSCQDRHKAIPFYRDRALPISGRSSSVGTRLRLCNKLTELMLRLKLYEEAVEFAQTALDISVSLGEHLSERVAYHRLAVLYHCLDQYELAEHYYLKTLSLCPTPLLFEEETLYYVQVYQTLGDITFYDLKDPYDAAGYYHLALAAAMDLGNKRSQLQLCTRLATIYHNFLVDRELSLFFYQKARRFAAELNVRRVNISADQYYSRKGY</sequence>
<evidence type="ECO:0008006" key="4">
    <source>
        <dbReference type="Google" id="ProtNLM"/>
    </source>
</evidence>
<protein>
    <recommendedName>
        <fullName evidence="4">MalT-like TPR region domain-containing protein</fullName>
    </recommendedName>
</protein>
<proteinExistence type="predicted"/>
<dbReference type="SUPFAM" id="SSF48452">
    <property type="entry name" value="TPR-like"/>
    <property type="match status" value="2"/>
</dbReference>
<dbReference type="PROSITE" id="PS50005">
    <property type="entry name" value="TPR"/>
    <property type="match status" value="1"/>
</dbReference>
<gene>
    <name evidence="2" type="ORF">fugu_001609</name>
</gene>
<dbReference type="SMART" id="SM00028">
    <property type="entry name" value="TPR"/>
    <property type="match status" value="6"/>
</dbReference>
<keyword evidence="3" id="KW-1185">Reference proteome</keyword>
<feature type="repeat" description="TPR" evidence="1">
    <location>
        <begin position="391"/>
        <end position="424"/>
    </location>
</feature>
<dbReference type="Gene3D" id="1.25.40.10">
    <property type="entry name" value="Tetratricopeptide repeat domain"/>
    <property type="match status" value="2"/>
</dbReference>
<dbReference type="AlphaFoldDB" id="A0A4Z2BMA9"/>
<name>A0A4Z2BMA9_9TELE</name>
<accession>A0A4Z2BMA9</accession>
<comment type="caution">
    <text evidence="2">The sequence shown here is derived from an EMBL/GenBank/DDBJ whole genome shotgun (WGS) entry which is preliminary data.</text>
</comment>
<dbReference type="EMBL" id="SWLE01000012">
    <property type="protein sequence ID" value="TNM93433.1"/>
    <property type="molecule type" value="Genomic_DNA"/>
</dbReference>
<dbReference type="InterPro" id="IPR042772">
    <property type="entry name" value="SH3TC1/SH3TC2"/>
</dbReference>
<organism evidence="2 3">
    <name type="scientific">Takifugu bimaculatus</name>
    <dbReference type="NCBI Taxonomy" id="433685"/>
    <lineage>
        <taxon>Eukaryota</taxon>
        <taxon>Metazoa</taxon>
        <taxon>Chordata</taxon>
        <taxon>Craniata</taxon>
        <taxon>Vertebrata</taxon>
        <taxon>Euteleostomi</taxon>
        <taxon>Actinopterygii</taxon>
        <taxon>Neopterygii</taxon>
        <taxon>Teleostei</taxon>
        <taxon>Neoteleostei</taxon>
        <taxon>Acanthomorphata</taxon>
        <taxon>Eupercaria</taxon>
        <taxon>Tetraodontiformes</taxon>
        <taxon>Tetradontoidea</taxon>
        <taxon>Tetraodontidae</taxon>
        <taxon>Takifugu</taxon>
    </lineage>
</organism>
<dbReference type="InterPro" id="IPR019734">
    <property type="entry name" value="TPR_rpt"/>
</dbReference>